<accession>A0A319DKM3</accession>
<proteinExistence type="predicted"/>
<protein>
    <submittedName>
        <fullName evidence="2">Uncharacterized protein</fullName>
    </submittedName>
</protein>
<dbReference type="OrthoDB" id="4488819at2759"/>
<evidence type="ECO:0000256" key="1">
    <source>
        <dbReference type="SAM" id="MobiDB-lite"/>
    </source>
</evidence>
<gene>
    <name evidence="2" type="ORF">BO71DRAFT_331335</name>
</gene>
<feature type="region of interest" description="Disordered" evidence="1">
    <location>
        <begin position="158"/>
        <end position="183"/>
    </location>
</feature>
<dbReference type="VEuPathDB" id="FungiDB:BO71DRAFT_331335"/>
<feature type="compositionally biased region" description="Basic and acidic residues" evidence="1">
    <location>
        <begin position="172"/>
        <end position="183"/>
    </location>
</feature>
<dbReference type="AlphaFoldDB" id="A0A319DKM3"/>
<keyword evidence="3" id="KW-1185">Reference proteome</keyword>
<sequence>MLDASDSIALTAFIISLAALAVANLQLLQQYFATANGYSRCARRFIGDWSRFRHRRYVWSEFRLEVGFIRPHIFLGSIDEDSQNQLVDRQDHWTLLDLIPSVRRDKAWRAKYLGRSIRVSQLDKEDFQDVRKNASWTVLVRDIRLVEENINRRVRVPLSTTDESHPLSGMHPRHDTEETSGGVDDRMLEDGTASNHKQETVPSPFGINIRFEPCTWDDSNLEVNGSSLTGTASIRDLAVLARLLGLTWHQGPFIALSHTQSLALDTEAKMNTDSLQALGNKLSLTGSVRPRLRYEQREASPPILQRSRRETYLLHHGTLAMFYGHLLPDPILLPGYPLLVIDGPNAWEACVTKLWMQQRHDSGEHDEETQLPRSGLVNCLVPLCSAIIGQADVYAVRVPKPHQHLIGPFVRPKVVGIFRRGLDGLLQEREAKAAPGNIVQLVTKAIDDLEQYPRGEHGSKLSYWAACQGGAPRWTDLDTIEGRLFLHKVHGYLTSIQNDLAVFIGRSDGIVTSYQHFYWDLVAAFLDYVVAAERGEYDSGHKHPGKGPFARWRRTMESLFQHLDVIESGLRKRGRRRALMCANGILSANLDESFEAVVPLERHIQGYDAINPGEVREACIAMLFRAMCWHRCHFMHPQDAPFHSEFYTNIQEAIIE</sequence>
<dbReference type="STRING" id="1448320.A0A319DKM3"/>
<organism evidence="2 3">
    <name type="scientific">Aspergillus ellipticus CBS 707.79</name>
    <dbReference type="NCBI Taxonomy" id="1448320"/>
    <lineage>
        <taxon>Eukaryota</taxon>
        <taxon>Fungi</taxon>
        <taxon>Dikarya</taxon>
        <taxon>Ascomycota</taxon>
        <taxon>Pezizomycotina</taxon>
        <taxon>Eurotiomycetes</taxon>
        <taxon>Eurotiomycetidae</taxon>
        <taxon>Eurotiales</taxon>
        <taxon>Aspergillaceae</taxon>
        <taxon>Aspergillus</taxon>
        <taxon>Aspergillus subgen. Circumdati</taxon>
    </lineage>
</organism>
<evidence type="ECO:0000313" key="2">
    <source>
        <dbReference type="EMBL" id="PYH91813.1"/>
    </source>
</evidence>
<reference evidence="2 3" key="1">
    <citation type="submission" date="2018-02" db="EMBL/GenBank/DDBJ databases">
        <title>The genomes of Aspergillus section Nigri reveals drivers in fungal speciation.</title>
        <authorList>
            <consortium name="DOE Joint Genome Institute"/>
            <person name="Vesth T.C."/>
            <person name="Nybo J."/>
            <person name="Theobald S."/>
            <person name="Brandl J."/>
            <person name="Frisvad J.C."/>
            <person name="Nielsen K.F."/>
            <person name="Lyhne E.K."/>
            <person name="Kogle M.E."/>
            <person name="Kuo A."/>
            <person name="Riley R."/>
            <person name="Clum A."/>
            <person name="Nolan M."/>
            <person name="Lipzen A."/>
            <person name="Salamov A."/>
            <person name="Henrissat B."/>
            <person name="Wiebenga A."/>
            <person name="De vries R.P."/>
            <person name="Grigoriev I.V."/>
            <person name="Mortensen U.H."/>
            <person name="Andersen M.R."/>
            <person name="Baker S.E."/>
        </authorList>
    </citation>
    <scope>NUCLEOTIDE SEQUENCE [LARGE SCALE GENOMIC DNA]</scope>
    <source>
        <strain evidence="2 3">CBS 707.79</strain>
    </source>
</reference>
<name>A0A319DKM3_9EURO</name>
<evidence type="ECO:0000313" key="3">
    <source>
        <dbReference type="Proteomes" id="UP000247810"/>
    </source>
</evidence>
<dbReference type="EMBL" id="KZ825933">
    <property type="protein sequence ID" value="PYH91813.1"/>
    <property type="molecule type" value="Genomic_DNA"/>
</dbReference>
<dbReference type="Proteomes" id="UP000247810">
    <property type="component" value="Unassembled WGS sequence"/>
</dbReference>